<protein>
    <submittedName>
        <fullName evidence="1">Gp58</fullName>
    </submittedName>
</protein>
<gene>
    <name evidence="1" type="primary">58</name>
    <name evidence="1" type="ORF">G_58</name>
</gene>
<dbReference type="SUPFAM" id="SSF101386">
    <property type="entry name" value="all-alpha NTP pyrophosphatases"/>
    <property type="match status" value="2"/>
</dbReference>
<evidence type="ECO:0000313" key="1">
    <source>
        <dbReference type="EMBL" id="AEO93329.1"/>
    </source>
</evidence>
<reference evidence="1 2" key="1">
    <citation type="submission" date="2011-09" db="EMBL/GenBank/DDBJ databases">
        <authorList>
            <person name="Pope W.H."/>
            <person name="Pedulla M.L."/>
            <person name="Ford M.E."/>
            <person name="Peebles C.L."/>
            <person name="Hatfull G.H."/>
            <person name="Hendrix R.W."/>
        </authorList>
    </citation>
    <scope>NUCLEOTIDE SEQUENCE [LARGE SCALE GENOMIC DNA]</scope>
    <source>
        <strain evidence="1">G</strain>
    </source>
</reference>
<dbReference type="EMBL" id="JN638751">
    <property type="protein sequence ID" value="AEO93329.1"/>
    <property type="molecule type" value="Genomic_DNA"/>
</dbReference>
<evidence type="ECO:0000313" key="2">
    <source>
        <dbReference type="Proteomes" id="UP000009273"/>
    </source>
</evidence>
<accession>G3MBC8</accession>
<dbReference type="Gene3D" id="1.10.4010.10">
    <property type="entry name" value="Type II deoxyuridine triphosphatase"/>
    <property type="match status" value="1"/>
</dbReference>
<sequence>MTKELTHKDICPYFEDNCSSVGCVCPKYLAYQDVNNPEIVAREIKKMGIDPNSDKLTLMMEMQKSFAAKFHKIDGFEKTEVDYWIKAYDTCVTDEIAEVHEFLEVLPDMQAKDNLLELQKEFIDIWHFLMDMFIVANMNADDLIKVYSKNHKDVEGYSKPLEAMFENEKQYLISKINNFDSLSKEENDLEILKYSSMVMQGTRKVRQQISWKHWKKPSNEINYEFLHAALVDTFRSLVQCFVLAGLDAEKLTNIYKNKNIENVLRQLHGY</sequence>
<name>G3MBC8_9CAUD</name>
<dbReference type="GeneID" id="18563277"/>
<dbReference type="RefSeq" id="YP_009015369.1">
    <property type="nucleotide sequence ID" value="NC_023719.1"/>
</dbReference>
<proteinExistence type="predicted"/>
<dbReference type="Proteomes" id="UP000009273">
    <property type="component" value="Segment"/>
</dbReference>
<dbReference type="KEGG" id="vg:18563277"/>
<keyword evidence="2" id="KW-1185">Reference proteome</keyword>
<dbReference type="Pfam" id="PF08761">
    <property type="entry name" value="dUTPase_2"/>
    <property type="match status" value="1"/>
</dbReference>
<organism evidence="1 2">
    <name type="scientific">Bacillus phage G</name>
    <dbReference type="NCBI Taxonomy" id="2884420"/>
    <lineage>
        <taxon>Viruses</taxon>
        <taxon>Duplodnaviria</taxon>
        <taxon>Heunggongvirae</taxon>
        <taxon>Uroviricota</taxon>
        <taxon>Caudoviricetes</taxon>
        <taxon>Donellivirus</taxon>
        <taxon>Donellivirus gee</taxon>
    </lineage>
</organism>
<dbReference type="OrthoDB" id="9623at10239"/>
<dbReference type="InterPro" id="IPR014871">
    <property type="entry name" value="dUTPase/dCTP_pyrophosphatase"/>
</dbReference>